<dbReference type="InterPro" id="IPR007344">
    <property type="entry name" value="GrpB/CoaE"/>
</dbReference>
<keyword evidence="3 8" id="KW-0963">Cytoplasm</keyword>
<keyword evidence="11" id="KW-1185">Reference proteome</keyword>
<evidence type="ECO:0000313" key="11">
    <source>
        <dbReference type="Proteomes" id="UP000243140"/>
    </source>
</evidence>
<comment type="subcellular location">
    <subcellularLocation>
        <location evidence="8">Cytoplasm</location>
    </subcellularLocation>
</comment>
<gene>
    <name evidence="8" type="primary">coaE</name>
    <name evidence="10" type="ORF">BST29_16500</name>
</gene>
<comment type="caution">
    <text evidence="10">The sequence shown here is derived from an EMBL/GenBank/DDBJ whole genome shotgun (WGS) entry which is preliminary data.</text>
</comment>
<dbReference type="EMBL" id="MVHV01000017">
    <property type="protein sequence ID" value="ORA80421.1"/>
    <property type="molecule type" value="Genomic_DNA"/>
</dbReference>
<dbReference type="PANTHER" id="PTHR10695:SF46">
    <property type="entry name" value="BIFUNCTIONAL COENZYME A SYNTHASE-RELATED"/>
    <property type="match status" value="1"/>
</dbReference>
<reference evidence="10 11" key="1">
    <citation type="submission" date="2017-02" db="EMBL/GenBank/DDBJ databases">
        <title>The new phylogeny of genus Mycobacterium.</title>
        <authorList>
            <person name="Tortoli E."/>
            <person name="Trovato A."/>
            <person name="Cirillo D.M."/>
        </authorList>
    </citation>
    <scope>NUCLEOTIDE SEQUENCE [LARGE SCALE GENOMIC DNA]</scope>
    <source>
        <strain evidence="10 11">IP1130001</strain>
    </source>
</reference>
<keyword evidence="7 8" id="KW-0173">Coenzyme A biosynthesis</keyword>
<dbReference type="InterPro" id="IPR001977">
    <property type="entry name" value="Depp_CoAkinase"/>
</dbReference>
<comment type="similarity">
    <text evidence="1">In the N-terminal section; belongs to the CoaE family.</text>
</comment>
<comment type="catalytic activity">
    <reaction evidence="8">
        <text>3'-dephospho-CoA + ATP = ADP + CoA + H(+)</text>
        <dbReference type="Rhea" id="RHEA:18245"/>
        <dbReference type="ChEBI" id="CHEBI:15378"/>
        <dbReference type="ChEBI" id="CHEBI:30616"/>
        <dbReference type="ChEBI" id="CHEBI:57287"/>
        <dbReference type="ChEBI" id="CHEBI:57328"/>
        <dbReference type="ChEBI" id="CHEBI:456216"/>
        <dbReference type="EC" id="2.7.1.24"/>
    </reaction>
</comment>
<dbReference type="InterPro" id="IPR043519">
    <property type="entry name" value="NT_sf"/>
</dbReference>
<keyword evidence="8" id="KW-0808">Transferase</keyword>
<dbReference type="Pfam" id="PF04229">
    <property type="entry name" value="GrpB"/>
    <property type="match status" value="1"/>
</dbReference>
<dbReference type="PROSITE" id="PS51219">
    <property type="entry name" value="DPCK"/>
    <property type="match status" value="1"/>
</dbReference>
<organism evidence="10 11">
    <name type="scientific">Mycobacterium malmoense</name>
    <dbReference type="NCBI Taxonomy" id="1780"/>
    <lineage>
        <taxon>Bacteria</taxon>
        <taxon>Bacillati</taxon>
        <taxon>Actinomycetota</taxon>
        <taxon>Actinomycetes</taxon>
        <taxon>Mycobacteriales</taxon>
        <taxon>Mycobacteriaceae</taxon>
        <taxon>Mycobacterium</taxon>
    </lineage>
</organism>
<proteinExistence type="inferred from homology"/>
<dbReference type="PANTHER" id="PTHR10695">
    <property type="entry name" value="DEPHOSPHO-COA KINASE-RELATED"/>
    <property type="match status" value="1"/>
</dbReference>
<dbReference type="HAMAP" id="MF_00376">
    <property type="entry name" value="Dephospho_CoA_kinase"/>
    <property type="match status" value="1"/>
</dbReference>
<evidence type="ECO:0000256" key="1">
    <source>
        <dbReference type="ARBA" id="ARBA00008826"/>
    </source>
</evidence>
<evidence type="ECO:0000256" key="8">
    <source>
        <dbReference type="HAMAP-Rule" id="MF_00376"/>
    </source>
</evidence>
<comment type="similarity">
    <text evidence="8">Belongs to the CoaE family.</text>
</comment>
<protein>
    <recommendedName>
        <fullName evidence="8 9">Dephospho-CoA kinase</fullName>
        <ecNumber evidence="8 9">2.7.1.24</ecNumber>
    </recommendedName>
    <alternativeName>
        <fullName evidence="8">Dephosphocoenzyme A kinase</fullName>
    </alternativeName>
</protein>
<evidence type="ECO:0000256" key="5">
    <source>
        <dbReference type="ARBA" id="ARBA00022777"/>
    </source>
</evidence>
<evidence type="ECO:0000256" key="3">
    <source>
        <dbReference type="ARBA" id="ARBA00022490"/>
    </source>
</evidence>
<dbReference type="Pfam" id="PF01121">
    <property type="entry name" value="CoaE"/>
    <property type="match status" value="1"/>
</dbReference>
<evidence type="ECO:0000256" key="4">
    <source>
        <dbReference type="ARBA" id="ARBA00022741"/>
    </source>
</evidence>
<evidence type="ECO:0000313" key="10">
    <source>
        <dbReference type="EMBL" id="ORA80421.1"/>
    </source>
</evidence>
<accession>A0ABX3SQB0</accession>
<dbReference type="GO" id="GO:0016301">
    <property type="term" value="F:kinase activity"/>
    <property type="evidence" value="ECO:0007669"/>
    <property type="project" value="UniProtKB-KW"/>
</dbReference>
<sequence length="414" mass="44702">MLRIGLTGGIGAGKSAVSATFAQCGAVVVDGDVIAREVVRPGTEGLATLVDAFGGDILLPDGSLDRPALAAKAFRDDEARGVLNGIVHPLVGKRRSEIIAAVAADSVVVEDIPLLVESGMAPLFPLVVVVYADVEVRVRRLVEQRGMPEEDARARIAAQASDEQRRAVADVWLDNSGSPDELARRARDVWHDRILPFAHNLGARRIAPAPARLVPPDPTWPEQARRILARLKTTCGHRALRIDHIGSTVFSGYPDFAAKDVIDVQVTVESLAVADELAEPLLAAGYPRIERITEDIVKASNAGARSTVDRYDHSDDPALWHKRIHASADPGRPANVHVRVDGWPNQQFALLFVDWLAANPGARADYLAVKRAAEKRAGGDAAAYVAAKEPWFLDAYRLAWEWADSTGWRPSPGA</sequence>
<keyword evidence="6 8" id="KW-0067">ATP-binding</keyword>
<dbReference type="InterPro" id="IPR027417">
    <property type="entry name" value="P-loop_NTPase"/>
</dbReference>
<dbReference type="Proteomes" id="UP000243140">
    <property type="component" value="Unassembled WGS sequence"/>
</dbReference>
<dbReference type="CDD" id="cd02022">
    <property type="entry name" value="DPCK"/>
    <property type="match status" value="1"/>
</dbReference>
<dbReference type="SUPFAM" id="SSF81301">
    <property type="entry name" value="Nucleotidyltransferase"/>
    <property type="match status" value="1"/>
</dbReference>
<evidence type="ECO:0000256" key="9">
    <source>
        <dbReference type="NCBIfam" id="TIGR00152"/>
    </source>
</evidence>
<evidence type="ECO:0000256" key="2">
    <source>
        <dbReference type="ARBA" id="ARBA00011058"/>
    </source>
</evidence>
<dbReference type="RefSeq" id="WP_083011211.1">
    <property type="nucleotide sequence ID" value="NZ_CP060015.1"/>
</dbReference>
<dbReference type="Gene3D" id="3.40.50.300">
    <property type="entry name" value="P-loop containing nucleotide triphosphate hydrolases"/>
    <property type="match status" value="1"/>
</dbReference>
<comment type="function">
    <text evidence="8">Catalyzes the phosphorylation of the 3'-hydroxyl group of dephosphocoenzyme A to form coenzyme A.</text>
</comment>
<evidence type="ECO:0000256" key="6">
    <source>
        <dbReference type="ARBA" id="ARBA00022840"/>
    </source>
</evidence>
<dbReference type="NCBIfam" id="TIGR00152">
    <property type="entry name" value="dephospho-CoA kinase"/>
    <property type="match status" value="1"/>
</dbReference>
<comment type="pathway">
    <text evidence="8">Cofactor biosynthesis; coenzyme A biosynthesis; CoA from (R)-pantothenate: step 5/5.</text>
</comment>
<dbReference type="NCBIfam" id="NF002879">
    <property type="entry name" value="PRK03333.1"/>
    <property type="match status" value="1"/>
</dbReference>
<evidence type="ECO:0000256" key="7">
    <source>
        <dbReference type="ARBA" id="ARBA00022993"/>
    </source>
</evidence>
<dbReference type="Gene3D" id="3.30.460.10">
    <property type="entry name" value="Beta Polymerase, domain 2"/>
    <property type="match status" value="1"/>
</dbReference>
<keyword evidence="4 8" id="KW-0547">Nucleotide-binding</keyword>
<keyword evidence="5 8" id="KW-0418">Kinase</keyword>
<name>A0ABX3SQB0_MYCMA</name>
<comment type="similarity">
    <text evidence="2">In the C-terminal section; belongs to the UPF0157 (GrpB) family.</text>
</comment>
<feature type="binding site" evidence="8">
    <location>
        <begin position="11"/>
        <end position="16"/>
    </location>
    <ligand>
        <name>ATP</name>
        <dbReference type="ChEBI" id="CHEBI:30616"/>
    </ligand>
</feature>
<dbReference type="EC" id="2.7.1.24" evidence="8 9"/>
<dbReference type="SUPFAM" id="SSF52540">
    <property type="entry name" value="P-loop containing nucleoside triphosphate hydrolases"/>
    <property type="match status" value="1"/>
</dbReference>